<dbReference type="PROSITE" id="PS51257">
    <property type="entry name" value="PROKAR_LIPOPROTEIN"/>
    <property type="match status" value="1"/>
</dbReference>
<keyword evidence="2" id="KW-1185">Reference proteome</keyword>
<dbReference type="Proteomes" id="UP000623067">
    <property type="component" value="Unassembled WGS sequence"/>
</dbReference>
<evidence type="ECO:0008006" key="3">
    <source>
        <dbReference type="Google" id="ProtNLM"/>
    </source>
</evidence>
<dbReference type="AlphaFoldDB" id="A0A916SUZ3"/>
<reference evidence="1" key="1">
    <citation type="journal article" date="2014" name="Int. J. Syst. Evol. Microbiol.">
        <title>Complete genome sequence of Corynebacterium casei LMG S-19264T (=DSM 44701T), isolated from a smear-ripened cheese.</title>
        <authorList>
            <consortium name="US DOE Joint Genome Institute (JGI-PGF)"/>
            <person name="Walter F."/>
            <person name="Albersmeier A."/>
            <person name="Kalinowski J."/>
            <person name="Ruckert C."/>
        </authorList>
    </citation>
    <scope>NUCLEOTIDE SEQUENCE</scope>
    <source>
        <strain evidence="1">CGMCC 1.15330</strain>
    </source>
</reference>
<dbReference type="EMBL" id="BMIH01000001">
    <property type="protein sequence ID" value="GGB18922.1"/>
    <property type="molecule type" value="Genomic_DNA"/>
</dbReference>
<protein>
    <recommendedName>
        <fullName evidence="3">Lipoprotein</fullName>
    </recommendedName>
</protein>
<name>A0A916SUZ3_9SPHN</name>
<dbReference type="RefSeq" id="WP_188657130.1">
    <property type="nucleotide sequence ID" value="NZ_BMIH01000001.1"/>
</dbReference>
<evidence type="ECO:0000313" key="1">
    <source>
        <dbReference type="EMBL" id="GGB18922.1"/>
    </source>
</evidence>
<evidence type="ECO:0000313" key="2">
    <source>
        <dbReference type="Proteomes" id="UP000623067"/>
    </source>
</evidence>
<reference evidence="1" key="2">
    <citation type="submission" date="2020-09" db="EMBL/GenBank/DDBJ databases">
        <authorList>
            <person name="Sun Q."/>
            <person name="Zhou Y."/>
        </authorList>
    </citation>
    <scope>NUCLEOTIDE SEQUENCE</scope>
    <source>
        <strain evidence="1">CGMCC 1.15330</strain>
    </source>
</reference>
<comment type="caution">
    <text evidence="1">The sequence shown here is derived from an EMBL/GenBank/DDBJ whole genome shotgun (WGS) entry which is preliminary data.</text>
</comment>
<proteinExistence type="predicted"/>
<sequence>MSLRFAAALALLATGCAGDRVSRAEATLAAVQARYAAVHRTALLFAPFLPPDRAARVRALADLVELTLAAARAATGFADRAAAIERAAAAADAYRAAAGG</sequence>
<organism evidence="1 2">
    <name type="scientific">Sphingomonas metalli</name>
    <dbReference type="NCBI Taxonomy" id="1779358"/>
    <lineage>
        <taxon>Bacteria</taxon>
        <taxon>Pseudomonadati</taxon>
        <taxon>Pseudomonadota</taxon>
        <taxon>Alphaproteobacteria</taxon>
        <taxon>Sphingomonadales</taxon>
        <taxon>Sphingomonadaceae</taxon>
        <taxon>Sphingomonas</taxon>
    </lineage>
</organism>
<gene>
    <name evidence="1" type="ORF">GCM10011380_05600</name>
</gene>
<accession>A0A916SUZ3</accession>